<dbReference type="Gene3D" id="3.40.50.300">
    <property type="entry name" value="P-loop containing nucleotide triphosphate hydrolases"/>
    <property type="match status" value="1"/>
</dbReference>
<dbReference type="AlphaFoldDB" id="A0A7I7KRB4"/>
<comment type="similarity">
    <text evidence="2">Belongs to the VirD4/TraG family.</text>
</comment>
<dbReference type="Proteomes" id="UP000465866">
    <property type="component" value="Chromosome"/>
</dbReference>
<dbReference type="KEGG" id="mcoo:MCOO_03920"/>
<dbReference type="InterPro" id="IPR027417">
    <property type="entry name" value="P-loop_NTPase"/>
</dbReference>
<dbReference type="EMBL" id="AP022569">
    <property type="protein sequence ID" value="BBX44377.1"/>
    <property type="molecule type" value="Genomic_DNA"/>
</dbReference>
<dbReference type="GO" id="GO:0005886">
    <property type="term" value="C:plasma membrane"/>
    <property type="evidence" value="ECO:0007669"/>
    <property type="project" value="UniProtKB-SubCell"/>
</dbReference>
<keyword evidence="3" id="KW-1003">Cell membrane</keyword>
<dbReference type="PANTHER" id="PTHR37937:SF1">
    <property type="entry name" value="CONJUGATIVE TRANSFER: DNA TRANSPORT"/>
    <property type="match status" value="1"/>
</dbReference>
<keyword evidence="4" id="KW-0812">Transmembrane</keyword>
<keyword evidence="5" id="KW-1133">Transmembrane helix</keyword>
<dbReference type="PANTHER" id="PTHR37937">
    <property type="entry name" value="CONJUGATIVE TRANSFER: DNA TRANSPORT"/>
    <property type="match status" value="1"/>
</dbReference>
<evidence type="ECO:0000256" key="1">
    <source>
        <dbReference type="ARBA" id="ARBA00004651"/>
    </source>
</evidence>
<evidence type="ECO:0000256" key="2">
    <source>
        <dbReference type="ARBA" id="ARBA00008806"/>
    </source>
</evidence>
<evidence type="ECO:0000256" key="5">
    <source>
        <dbReference type="ARBA" id="ARBA00022989"/>
    </source>
</evidence>
<dbReference type="InterPro" id="IPR003688">
    <property type="entry name" value="TraG/VirD4"/>
</dbReference>
<dbReference type="Pfam" id="PF02534">
    <property type="entry name" value="T4SS-DNA_transf"/>
    <property type="match status" value="1"/>
</dbReference>
<evidence type="ECO:0008006" key="9">
    <source>
        <dbReference type="Google" id="ProtNLM"/>
    </source>
</evidence>
<comment type="subcellular location">
    <subcellularLocation>
        <location evidence="1">Cell membrane</location>
        <topology evidence="1">Multi-pass membrane protein</topology>
    </subcellularLocation>
</comment>
<evidence type="ECO:0000256" key="4">
    <source>
        <dbReference type="ARBA" id="ARBA00022692"/>
    </source>
</evidence>
<evidence type="ECO:0000313" key="8">
    <source>
        <dbReference type="Proteomes" id="UP000465866"/>
    </source>
</evidence>
<accession>A0A7I7KRB4</accession>
<keyword evidence="6" id="KW-0472">Membrane</keyword>
<evidence type="ECO:0000313" key="7">
    <source>
        <dbReference type="EMBL" id="BBX44377.1"/>
    </source>
</evidence>
<dbReference type="CDD" id="cd01127">
    <property type="entry name" value="TrwB_TraG_TraD_VirD4"/>
    <property type="match status" value="1"/>
</dbReference>
<proteinExistence type="inferred from homology"/>
<gene>
    <name evidence="7" type="ORF">MCOO_03920</name>
</gene>
<name>A0A7I7KRB4_9MYCO</name>
<dbReference type="InterPro" id="IPR051539">
    <property type="entry name" value="T4SS-coupling_protein"/>
</dbReference>
<dbReference type="SUPFAM" id="SSF52540">
    <property type="entry name" value="P-loop containing nucleoside triphosphate hydrolases"/>
    <property type="match status" value="1"/>
</dbReference>
<keyword evidence="8" id="KW-1185">Reference proteome</keyword>
<reference evidence="7 8" key="1">
    <citation type="journal article" date="2019" name="Emerg. Microbes Infect.">
        <title>Comprehensive subspecies identification of 175 nontuberculous mycobacteria species based on 7547 genomic profiles.</title>
        <authorList>
            <person name="Matsumoto Y."/>
            <person name="Kinjo T."/>
            <person name="Motooka D."/>
            <person name="Nabeya D."/>
            <person name="Jung N."/>
            <person name="Uechi K."/>
            <person name="Horii T."/>
            <person name="Iida T."/>
            <person name="Fujita J."/>
            <person name="Nakamura S."/>
        </authorList>
    </citation>
    <scope>NUCLEOTIDE SEQUENCE [LARGE SCALE GENOMIC DNA]</scope>
    <source>
        <strain evidence="7 8">JCM 12404</strain>
    </source>
</reference>
<evidence type="ECO:0000256" key="3">
    <source>
        <dbReference type="ARBA" id="ARBA00022475"/>
    </source>
</evidence>
<protein>
    <recommendedName>
        <fullName evidence="9">Conjugal transfer protein TraG</fullName>
    </recommendedName>
</protein>
<sequence length="617" mass="67684">MALTPAPYVAQQRLMNASWLASLGPDHAQRVRSINAIYDERRATIRAMGVVTINLNGSVTYSGTSAFGLAHLSLVVSRNLAGMDNREREYLRIIELLNSAGDGNYNTNFYNAEKVALLYADGKGACSEEWFKPGKTSFTDKEVMARAFGTVDQAINEIQQHIAQLDQNTTLHPAYRAIVDEAKSRINPSGGGAWLKSSEVAGTAFADKGPYKLYIGSFEDGSMLSYSGDGSMVTIAPPGSGKTQCNVFPNLLVWQGPAIVLDVSGDLYEHTAAWRAANVGPVYKFDPLEPEDSNKYNPLTFVRQEPDYIWEDSRLLAEMMIVPSGAADPFWENEARTVLTAAIAHVCYSHPPAERPMSAVLDVLFGGEAWDDMILGLKMAIDVHVMTQHANSLSSMNEKTLSSVLQTARSSLGAWTGERVARATARSDWDPLDLRSGTNPTIYISVQPNQVETYLSLLRVFIGQHIRVLTGGRVPPRDAPPILLMLDELPRLRYMSPVDEALNIGRKYNLRLWMFAQSVGQFQVAYPNGDGMLGSCAVRIFMNPSGADGLAERLSEELGYVDSLNDNSRKRLVDAADLAGPSYKDKQLVLAAGTKPAMVRKDFAFANPELARRMNGQ</sequence>
<organism evidence="7 8">
    <name type="scientific">Mycobacterium cookii</name>
    <dbReference type="NCBI Taxonomy" id="1775"/>
    <lineage>
        <taxon>Bacteria</taxon>
        <taxon>Bacillati</taxon>
        <taxon>Actinomycetota</taxon>
        <taxon>Actinomycetes</taxon>
        <taxon>Mycobacteriales</taxon>
        <taxon>Mycobacteriaceae</taxon>
        <taxon>Mycobacterium</taxon>
    </lineage>
</organism>
<evidence type="ECO:0000256" key="6">
    <source>
        <dbReference type="ARBA" id="ARBA00023136"/>
    </source>
</evidence>